<sequence length="172" mass="18681">MAEFKLEPYSNPPASLFLLFHLFPRPSLAPRRQREEEGLSGGTGCPLAGDFYRTALDMQHYLKGEGTLSLKPPPGQPTPRQFSFKAAVLHCAHLLWWAGAGCRDQRIGAPGGGLGGGGRGGVWLWKSSGADAWEYHTGFHDDSLTVFTAPSNLSNLPLFLSLPLSSPRLLDH</sequence>
<organism evidence="1 2">
    <name type="scientific">Dallia pectoralis</name>
    <name type="common">Alaska blackfish</name>
    <dbReference type="NCBI Taxonomy" id="75939"/>
    <lineage>
        <taxon>Eukaryota</taxon>
        <taxon>Metazoa</taxon>
        <taxon>Chordata</taxon>
        <taxon>Craniata</taxon>
        <taxon>Vertebrata</taxon>
        <taxon>Euteleostomi</taxon>
        <taxon>Actinopterygii</taxon>
        <taxon>Neopterygii</taxon>
        <taxon>Teleostei</taxon>
        <taxon>Protacanthopterygii</taxon>
        <taxon>Esociformes</taxon>
        <taxon>Umbridae</taxon>
        <taxon>Dallia</taxon>
    </lineage>
</organism>
<name>A0ACC2HER8_DALPE</name>
<comment type="caution">
    <text evidence="1">The sequence shown here is derived from an EMBL/GenBank/DDBJ whole genome shotgun (WGS) entry which is preliminary data.</text>
</comment>
<dbReference type="EMBL" id="CM055730">
    <property type="protein sequence ID" value="KAJ8014232.1"/>
    <property type="molecule type" value="Genomic_DNA"/>
</dbReference>
<reference evidence="1" key="1">
    <citation type="submission" date="2021-05" db="EMBL/GenBank/DDBJ databases">
        <authorList>
            <person name="Pan Q."/>
            <person name="Jouanno E."/>
            <person name="Zahm M."/>
            <person name="Klopp C."/>
            <person name="Cabau C."/>
            <person name="Louis A."/>
            <person name="Berthelot C."/>
            <person name="Parey E."/>
            <person name="Roest Crollius H."/>
            <person name="Montfort J."/>
            <person name="Robinson-Rechavi M."/>
            <person name="Bouchez O."/>
            <person name="Lampietro C."/>
            <person name="Lopez Roques C."/>
            <person name="Donnadieu C."/>
            <person name="Postlethwait J."/>
            <person name="Bobe J."/>
            <person name="Dillon D."/>
            <person name="Chandos A."/>
            <person name="von Hippel F."/>
            <person name="Guiguen Y."/>
        </authorList>
    </citation>
    <scope>NUCLEOTIDE SEQUENCE</scope>
    <source>
        <strain evidence="1">YG-Jan2019</strain>
    </source>
</reference>
<protein>
    <submittedName>
        <fullName evidence="1">Uncharacterized protein</fullName>
    </submittedName>
</protein>
<keyword evidence="2" id="KW-1185">Reference proteome</keyword>
<accession>A0ACC2HER8</accession>
<dbReference type="Proteomes" id="UP001157502">
    <property type="component" value="Chromosome 3"/>
</dbReference>
<evidence type="ECO:0000313" key="1">
    <source>
        <dbReference type="EMBL" id="KAJ8014232.1"/>
    </source>
</evidence>
<evidence type="ECO:0000313" key="2">
    <source>
        <dbReference type="Proteomes" id="UP001157502"/>
    </source>
</evidence>
<gene>
    <name evidence="1" type="ORF">DPEC_G00038110</name>
</gene>
<proteinExistence type="predicted"/>